<sequence length="106" mass="12124">MKKIKKIKMTLDRLGAIIQRDYSKLDQRVRNVEGQIASVKTEIGGMKTEIVTEISKNTIQSNDKVITKLDAMMKEDAAHTLSHKRINDTLLDHESRLKKVETSSMR</sequence>
<dbReference type="AlphaFoldDB" id="A0A1G2L6E6"/>
<comment type="caution">
    <text evidence="1">The sequence shown here is derived from an EMBL/GenBank/DDBJ whole genome shotgun (WGS) entry which is preliminary data.</text>
</comment>
<accession>A0A1G2L6E6</accession>
<dbReference type="Proteomes" id="UP000177982">
    <property type="component" value="Unassembled WGS sequence"/>
</dbReference>
<gene>
    <name evidence="1" type="ORF">A2934_03520</name>
</gene>
<evidence type="ECO:0000313" key="1">
    <source>
        <dbReference type="EMBL" id="OHA06391.1"/>
    </source>
</evidence>
<protein>
    <submittedName>
        <fullName evidence="1">Uncharacterized protein</fullName>
    </submittedName>
</protein>
<name>A0A1G2L6E6_9BACT</name>
<reference evidence="1 2" key="1">
    <citation type="journal article" date="2016" name="Nat. Commun.">
        <title>Thousands of microbial genomes shed light on interconnected biogeochemical processes in an aquifer system.</title>
        <authorList>
            <person name="Anantharaman K."/>
            <person name="Brown C.T."/>
            <person name="Hug L.A."/>
            <person name="Sharon I."/>
            <person name="Castelle C.J."/>
            <person name="Probst A.J."/>
            <person name="Thomas B.C."/>
            <person name="Singh A."/>
            <person name="Wilkins M.J."/>
            <person name="Karaoz U."/>
            <person name="Brodie E.L."/>
            <person name="Williams K.H."/>
            <person name="Hubbard S.S."/>
            <person name="Banfield J.F."/>
        </authorList>
    </citation>
    <scope>NUCLEOTIDE SEQUENCE [LARGE SCALE GENOMIC DNA]</scope>
</reference>
<proteinExistence type="predicted"/>
<evidence type="ECO:0000313" key="2">
    <source>
        <dbReference type="Proteomes" id="UP000177982"/>
    </source>
</evidence>
<organism evidence="1 2">
    <name type="scientific">Candidatus Sungbacteria bacterium RIFCSPLOWO2_01_FULL_47_10</name>
    <dbReference type="NCBI Taxonomy" id="1802276"/>
    <lineage>
        <taxon>Bacteria</taxon>
        <taxon>Candidatus Sungiibacteriota</taxon>
    </lineage>
</organism>
<dbReference type="EMBL" id="MHQO01000032">
    <property type="protein sequence ID" value="OHA06391.1"/>
    <property type="molecule type" value="Genomic_DNA"/>
</dbReference>